<feature type="compositionally biased region" description="Low complexity" evidence="1">
    <location>
        <begin position="28"/>
        <end position="39"/>
    </location>
</feature>
<evidence type="ECO:0000256" key="1">
    <source>
        <dbReference type="SAM" id="MobiDB-lite"/>
    </source>
</evidence>
<name>A0A2P2NB99_RHIMU</name>
<dbReference type="EMBL" id="GGEC01059270">
    <property type="protein sequence ID" value="MBX39754.1"/>
    <property type="molecule type" value="Transcribed_RNA"/>
</dbReference>
<dbReference type="AlphaFoldDB" id="A0A2P2NB99"/>
<feature type="region of interest" description="Disordered" evidence="1">
    <location>
        <begin position="25"/>
        <end position="45"/>
    </location>
</feature>
<reference evidence="2" key="1">
    <citation type="submission" date="2018-02" db="EMBL/GenBank/DDBJ databases">
        <title>Rhizophora mucronata_Transcriptome.</title>
        <authorList>
            <person name="Meera S.P."/>
            <person name="Sreeshan A."/>
            <person name="Augustine A."/>
        </authorList>
    </citation>
    <scope>NUCLEOTIDE SEQUENCE</scope>
    <source>
        <tissue evidence="2">Leaf</tissue>
    </source>
</reference>
<proteinExistence type="predicted"/>
<organism evidence="2">
    <name type="scientific">Rhizophora mucronata</name>
    <name type="common">Asiatic mangrove</name>
    <dbReference type="NCBI Taxonomy" id="61149"/>
    <lineage>
        <taxon>Eukaryota</taxon>
        <taxon>Viridiplantae</taxon>
        <taxon>Streptophyta</taxon>
        <taxon>Embryophyta</taxon>
        <taxon>Tracheophyta</taxon>
        <taxon>Spermatophyta</taxon>
        <taxon>Magnoliopsida</taxon>
        <taxon>eudicotyledons</taxon>
        <taxon>Gunneridae</taxon>
        <taxon>Pentapetalae</taxon>
        <taxon>rosids</taxon>
        <taxon>fabids</taxon>
        <taxon>Malpighiales</taxon>
        <taxon>Rhizophoraceae</taxon>
        <taxon>Rhizophora</taxon>
    </lineage>
</organism>
<evidence type="ECO:0000313" key="2">
    <source>
        <dbReference type="EMBL" id="MBX39754.1"/>
    </source>
</evidence>
<protein>
    <submittedName>
        <fullName evidence="2">Uncharacterized protein</fullName>
    </submittedName>
</protein>
<accession>A0A2P2NB99</accession>
<sequence length="45" mass="4960">MLPSFDSISASVVLHFVMAYPDIHQRGRSQGQLRQSSPSNPGTKM</sequence>